<dbReference type="GO" id="GO:0004815">
    <property type="term" value="F:aspartate-tRNA ligase activity"/>
    <property type="evidence" value="ECO:0007669"/>
    <property type="project" value="InterPro"/>
</dbReference>
<dbReference type="PANTHER" id="PTHR43450">
    <property type="entry name" value="ASPARTYL-TRNA SYNTHETASE"/>
    <property type="match status" value="1"/>
</dbReference>
<comment type="similarity">
    <text evidence="2">Belongs to the class-II aminoacyl-tRNA synthetase family. Type 2 subfamily.</text>
</comment>
<keyword evidence="11 12" id="KW-0627">Porphyrin biosynthesis</keyword>
<dbReference type="PRINTS" id="PR01042">
    <property type="entry name" value="TRNASYNTHASP"/>
</dbReference>
<dbReference type="Gene3D" id="3.40.50.720">
    <property type="entry name" value="NAD(P)-binding Rossmann-like Domain"/>
    <property type="match status" value="1"/>
</dbReference>
<dbReference type="EMBL" id="LBVL01000004">
    <property type="protein sequence ID" value="KKQ85776.1"/>
    <property type="molecule type" value="Genomic_DNA"/>
</dbReference>
<feature type="domain" description="Aminoacyl-transfer RNA synthetases class-II family profile" evidence="13">
    <location>
        <begin position="365"/>
        <end position="646"/>
    </location>
</feature>
<comment type="function">
    <text evidence="12">Catalyzes the NADPH-dependent reduction of glutamyl-tRNA(Glu) to glutamate 1-semialdehyde (GSA).</text>
</comment>
<dbReference type="InterPro" id="IPR004364">
    <property type="entry name" value="Aa-tRNA-synt_II"/>
</dbReference>
<organism evidence="14 15">
    <name type="scientific">Candidatus Woesebacteria bacterium GW2011_GWB1_38_8</name>
    <dbReference type="NCBI Taxonomy" id="1618570"/>
    <lineage>
        <taxon>Bacteria</taxon>
        <taxon>Candidatus Woeseibacteriota</taxon>
    </lineage>
</organism>
<dbReference type="UniPathway" id="UPA00251">
    <property type="reaction ID" value="UER00316"/>
</dbReference>
<proteinExistence type="inferred from homology"/>
<evidence type="ECO:0000256" key="3">
    <source>
        <dbReference type="ARBA" id="ARBA00022490"/>
    </source>
</evidence>
<dbReference type="Pfam" id="PF00152">
    <property type="entry name" value="tRNA-synt_2"/>
    <property type="match status" value="1"/>
</dbReference>
<dbReference type="GO" id="GO:0050661">
    <property type="term" value="F:NADP binding"/>
    <property type="evidence" value="ECO:0007669"/>
    <property type="project" value="InterPro"/>
</dbReference>
<dbReference type="InterPro" id="IPR002312">
    <property type="entry name" value="Asp/Asn-tRNA-synth_IIb"/>
</dbReference>
<feature type="binding site" evidence="12">
    <location>
        <position position="110"/>
    </location>
    <ligand>
        <name>substrate</name>
    </ligand>
</feature>
<evidence type="ECO:0000256" key="1">
    <source>
        <dbReference type="ARBA" id="ARBA00004496"/>
    </source>
</evidence>
<dbReference type="InterPro" id="IPR006151">
    <property type="entry name" value="Shikm_DH/Glu-tRNA_Rdtase"/>
</dbReference>
<dbReference type="GO" id="GO:0005524">
    <property type="term" value="F:ATP binding"/>
    <property type="evidence" value="ECO:0007669"/>
    <property type="project" value="UniProtKB-KW"/>
</dbReference>
<evidence type="ECO:0000256" key="6">
    <source>
        <dbReference type="ARBA" id="ARBA00022840"/>
    </source>
</evidence>
<dbReference type="GO" id="GO:0008883">
    <property type="term" value="F:glutamyl-tRNA reductase activity"/>
    <property type="evidence" value="ECO:0007669"/>
    <property type="project" value="UniProtKB-UniRule"/>
</dbReference>
<feature type="binding site" evidence="12">
    <location>
        <position position="121"/>
    </location>
    <ligand>
        <name>substrate</name>
    </ligand>
</feature>
<dbReference type="GO" id="GO:0017101">
    <property type="term" value="C:aminoacyl-tRNA synthetase multienzyme complex"/>
    <property type="evidence" value="ECO:0007669"/>
    <property type="project" value="TreeGrafter"/>
</dbReference>
<gene>
    <name evidence="12" type="primary">hemA</name>
    <name evidence="14" type="ORF">UT08_C0004G0088</name>
</gene>
<dbReference type="GO" id="GO:0005829">
    <property type="term" value="C:cytosol"/>
    <property type="evidence" value="ECO:0007669"/>
    <property type="project" value="TreeGrafter"/>
</dbReference>
<comment type="catalytic activity">
    <reaction evidence="12">
        <text>(S)-4-amino-5-oxopentanoate + tRNA(Glu) + NADP(+) = L-glutamyl-tRNA(Glu) + NADPH + H(+)</text>
        <dbReference type="Rhea" id="RHEA:12344"/>
        <dbReference type="Rhea" id="RHEA-COMP:9663"/>
        <dbReference type="Rhea" id="RHEA-COMP:9680"/>
        <dbReference type="ChEBI" id="CHEBI:15378"/>
        <dbReference type="ChEBI" id="CHEBI:57501"/>
        <dbReference type="ChEBI" id="CHEBI:57783"/>
        <dbReference type="ChEBI" id="CHEBI:58349"/>
        <dbReference type="ChEBI" id="CHEBI:78442"/>
        <dbReference type="ChEBI" id="CHEBI:78520"/>
        <dbReference type="EC" id="1.2.1.70"/>
    </reaction>
</comment>
<dbReference type="GO" id="GO:0006422">
    <property type="term" value="P:aspartyl-tRNA aminoacylation"/>
    <property type="evidence" value="ECO:0007669"/>
    <property type="project" value="InterPro"/>
</dbReference>
<evidence type="ECO:0000256" key="4">
    <source>
        <dbReference type="ARBA" id="ARBA00022598"/>
    </source>
</evidence>
<dbReference type="SUPFAM" id="SSF51735">
    <property type="entry name" value="NAD(P)-binding Rossmann-fold domains"/>
    <property type="match status" value="1"/>
</dbReference>
<keyword evidence="10" id="KW-0030">Aminoacyl-tRNA synthetase</keyword>
<keyword evidence="6" id="KW-0067">ATP-binding</keyword>
<dbReference type="GO" id="GO:0003723">
    <property type="term" value="F:RNA binding"/>
    <property type="evidence" value="ECO:0007669"/>
    <property type="project" value="TreeGrafter"/>
</dbReference>
<evidence type="ECO:0000256" key="12">
    <source>
        <dbReference type="HAMAP-Rule" id="MF_00087"/>
    </source>
</evidence>
<reference evidence="14 15" key="1">
    <citation type="journal article" date="2015" name="Nature">
        <title>rRNA introns, odd ribosomes, and small enigmatic genomes across a large radiation of phyla.</title>
        <authorList>
            <person name="Brown C.T."/>
            <person name="Hug L.A."/>
            <person name="Thomas B.C."/>
            <person name="Sharon I."/>
            <person name="Castelle C.J."/>
            <person name="Singh A."/>
            <person name="Wilkins M.J."/>
            <person name="Williams K.H."/>
            <person name="Banfield J.F."/>
        </authorList>
    </citation>
    <scope>NUCLEOTIDE SEQUENCE [LARGE SCALE GENOMIC DNA]</scope>
</reference>
<dbReference type="Gene3D" id="3.30.930.10">
    <property type="entry name" value="Bira Bifunctional Protein, Domain 2"/>
    <property type="match status" value="1"/>
</dbReference>
<feature type="active site" description="Nucleophile" evidence="12">
    <location>
        <position position="53"/>
    </location>
</feature>
<evidence type="ECO:0000256" key="5">
    <source>
        <dbReference type="ARBA" id="ARBA00022741"/>
    </source>
</evidence>
<name>A0A0G0P8Y7_9BACT</name>
<evidence type="ECO:0000313" key="15">
    <source>
        <dbReference type="Proteomes" id="UP000034081"/>
    </source>
</evidence>
<accession>A0A0G0P8Y7</accession>
<evidence type="ECO:0000256" key="8">
    <source>
        <dbReference type="ARBA" id="ARBA00022917"/>
    </source>
</evidence>
<dbReference type="InterPro" id="IPR000343">
    <property type="entry name" value="4pyrrol_synth_GluRdtase"/>
</dbReference>
<dbReference type="SUPFAM" id="SSF69742">
    <property type="entry name" value="Glutamyl tRNA-reductase catalytic, N-terminal domain"/>
    <property type="match status" value="1"/>
</dbReference>
<evidence type="ECO:0000259" key="13">
    <source>
        <dbReference type="PROSITE" id="PS50862"/>
    </source>
</evidence>
<sequence>MRDELVKLHCLSALMGAGNLQTIHPYVIKAHRLFAKELQDKLKLDECIILSKCNCVEIYYVSSINVKDEIIKLWKKKSEKADSFKSAEIFHYLGKKVIEHLFETACGLKSVTLGDNQVTGQVRQAISAASDDKTAGIVLKTIFNNARKVSNTVRNSTDIGKGNVSAERTAVDMMIKKSVPREANILIVGAGSTGNLVCKVLNENGYDELVIANRTLDKTEKLLKDKIVKKAIQLNKIKDLKVKPNVVFFATPKVFKKSELQFLEGIKNIKIFDLGSPQNTLLVKNLYEIYNLRSIGEFSLYNETLRRDSIVIAKEMIATHVSKTIDAMIFRLKEEARRKHYHTNNELYKSKIPNIKVKSDTYFVARKTLIDLGFIEVHTPTVTAVPTDPVRNDPGEEIFSVNWYGRKMLLRQSNQLYKQILALSGMDRLFELGPFWRAEQNPTPRHLSEAYGLDVEMAGVKELSELISLLQKLLHEITLTLFQEGKISENQIVSDKIKTITYTDALELLNKEDPKNKVSYGVDFGYDLEEKLGKIVADKYKTDLFAIIKYPSSIKKFYTKRAEEDKTLSFDVIYKGWEIVSGAIRETDYEKLLKGIKETGLHYEKYQFYLNAFQNPRPHGGFCLGIDRFLVKILNLSSLSDLFLFPRSEYDIIP</sequence>
<dbReference type="AlphaFoldDB" id="A0A0G0P8Y7"/>
<dbReference type="Pfam" id="PF01488">
    <property type="entry name" value="Shikimate_DH"/>
    <property type="match status" value="1"/>
</dbReference>
<comment type="subcellular location">
    <subcellularLocation>
        <location evidence="1">Cytoplasm</location>
    </subcellularLocation>
</comment>
<dbReference type="Gene3D" id="3.30.460.30">
    <property type="entry name" value="Glutamyl-tRNA reductase, N-terminal domain"/>
    <property type="match status" value="1"/>
</dbReference>
<keyword evidence="9 12" id="KW-0560">Oxidoreductase</keyword>
<evidence type="ECO:0000256" key="9">
    <source>
        <dbReference type="ARBA" id="ARBA00023002"/>
    </source>
</evidence>
<dbReference type="PROSITE" id="PS50862">
    <property type="entry name" value="AA_TRNA_LIGASE_II"/>
    <property type="match status" value="1"/>
</dbReference>
<dbReference type="InterPro" id="IPR006195">
    <property type="entry name" value="aa-tRNA-synth_II"/>
</dbReference>
<dbReference type="Proteomes" id="UP000034081">
    <property type="component" value="Unassembled WGS sequence"/>
</dbReference>
<evidence type="ECO:0000256" key="7">
    <source>
        <dbReference type="ARBA" id="ARBA00022857"/>
    </source>
</evidence>
<comment type="domain">
    <text evidence="12">Possesses an unusual extended V-shaped dimeric structure with each monomer consisting of three distinct domains arranged along a curved 'spinal' alpha-helix. The N-terminal catalytic domain specifically recognizes the glutamate moiety of the substrate. The second domain is the NADPH-binding domain, and the third C-terminal domain is responsible for dimerization.</text>
</comment>
<evidence type="ECO:0000256" key="11">
    <source>
        <dbReference type="ARBA" id="ARBA00023244"/>
    </source>
</evidence>
<comment type="similarity">
    <text evidence="12">Belongs to the glutamyl-tRNA reductase family.</text>
</comment>
<evidence type="ECO:0000313" key="14">
    <source>
        <dbReference type="EMBL" id="KKQ85776.1"/>
    </source>
</evidence>
<dbReference type="HAMAP" id="MF_00087">
    <property type="entry name" value="Glu_tRNA_reductase"/>
    <property type="match status" value="1"/>
</dbReference>
<comment type="pathway">
    <text evidence="12">Porphyrin-containing compound metabolism; protoporphyrin-IX biosynthesis; 5-aminolevulinate from L-glutamyl-tRNA(Glu): step 1/2.</text>
</comment>
<evidence type="ECO:0000256" key="2">
    <source>
        <dbReference type="ARBA" id="ARBA00005312"/>
    </source>
</evidence>
<feature type="binding site" evidence="12">
    <location>
        <begin position="115"/>
        <end position="117"/>
    </location>
    <ligand>
        <name>substrate</name>
    </ligand>
</feature>
<keyword evidence="8" id="KW-0648">Protein biosynthesis</keyword>
<dbReference type="GO" id="GO:0006782">
    <property type="term" value="P:protoporphyrinogen IX biosynthetic process"/>
    <property type="evidence" value="ECO:0007669"/>
    <property type="project" value="UniProtKB-UniRule"/>
</dbReference>
<evidence type="ECO:0000256" key="10">
    <source>
        <dbReference type="ARBA" id="ARBA00023146"/>
    </source>
</evidence>
<keyword evidence="5" id="KW-0547">Nucleotide-binding</keyword>
<comment type="caution">
    <text evidence="14">The sequence shown here is derived from an EMBL/GenBank/DDBJ whole genome shotgun (WGS) entry which is preliminary data.</text>
</comment>
<dbReference type="Pfam" id="PF05201">
    <property type="entry name" value="GlutR_N"/>
    <property type="match status" value="1"/>
</dbReference>
<dbReference type="InterPro" id="IPR004523">
    <property type="entry name" value="Asp-tRNA_synthase_2"/>
</dbReference>
<keyword evidence="4 14" id="KW-0436">Ligase</keyword>
<comment type="caution">
    <text evidence="12">Lacks conserved residue(s) required for the propagation of feature annotation.</text>
</comment>
<dbReference type="InterPro" id="IPR015895">
    <property type="entry name" value="4pyrrol_synth_GluRdtase_N"/>
</dbReference>
<feature type="site" description="Important for activity" evidence="12">
    <location>
        <position position="100"/>
    </location>
</feature>
<dbReference type="SUPFAM" id="SSF55681">
    <property type="entry name" value="Class II aaRS and biotin synthetases"/>
    <property type="match status" value="1"/>
</dbReference>
<comment type="miscellaneous">
    <text evidence="12">During catalysis, the active site Cys acts as a nucleophile attacking the alpha-carbonyl group of tRNA-bound glutamate with the formation of a thioester intermediate between enzyme and glutamate, and the concomitant release of tRNA(Glu). The thioester intermediate is finally reduced by direct hydride transfer from NADPH, to form the product GSA.</text>
</comment>
<protein>
    <recommendedName>
        <fullName evidence="12">Glutamyl-tRNA reductase</fullName>
        <shortName evidence="12">GluTR</shortName>
        <ecNumber evidence="12">1.2.1.70</ecNumber>
    </recommendedName>
</protein>
<keyword evidence="3" id="KW-0963">Cytoplasm</keyword>
<dbReference type="InterPro" id="IPR036291">
    <property type="entry name" value="NAD(P)-bd_dom_sf"/>
</dbReference>
<dbReference type="InterPro" id="IPR036343">
    <property type="entry name" value="GluRdtase_N_sf"/>
</dbReference>
<dbReference type="STRING" id="1618570.UT08_C0004G0088"/>
<feature type="binding site" evidence="12">
    <location>
        <begin position="189"/>
        <end position="194"/>
    </location>
    <ligand>
        <name>NADP(+)</name>
        <dbReference type="ChEBI" id="CHEBI:58349"/>
    </ligand>
</feature>
<dbReference type="PANTHER" id="PTHR43450:SF1">
    <property type="entry name" value="ASPARTATE--TRNA LIGASE, CYTOPLASMIC"/>
    <property type="match status" value="1"/>
</dbReference>
<dbReference type="EC" id="1.2.1.70" evidence="12"/>
<keyword evidence="7 12" id="KW-0521">NADP</keyword>
<dbReference type="InterPro" id="IPR045864">
    <property type="entry name" value="aa-tRNA-synth_II/BPL/LPL"/>
</dbReference>
<comment type="subunit">
    <text evidence="12">Homodimer.</text>
</comment>